<organism evidence="2 3">
    <name type="scientific">Citreimonas salinaria</name>
    <dbReference type="NCBI Taxonomy" id="321339"/>
    <lineage>
        <taxon>Bacteria</taxon>
        <taxon>Pseudomonadati</taxon>
        <taxon>Pseudomonadota</taxon>
        <taxon>Alphaproteobacteria</taxon>
        <taxon>Rhodobacterales</taxon>
        <taxon>Roseobacteraceae</taxon>
        <taxon>Citreimonas</taxon>
    </lineage>
</organism>
<gene>
    <name evidence="2" type="ORF">SAMN05444340_11055</name>
</gene>
<protein>
    <submittedName>
        <fullName evidence="2">Uncharacterized protein</fullName>
    </submittedName>
</protein>
<sequence>MVQRSKEDFKALFTQFLKDVRDGKISSRAYTDDVIEYAKDLVASVGVGDDFCDKYDLADAFDEVEEDVSEEEESDEDEESDDNERIRPRTMIGRNADVEHALVQVKNQKLEALYASCCDLSLSRHTPLITVGFWSILEALASLHARGDAKFQDYFGKDRLRSLGFTDKRERDDVWEALQNISRKGNATKHSPRAAHFDGSQLANDVDVIAPFLKAVCDEISTRP</sequence>
<dbReference type="Proteomes" id="UP000199286">
    <property type="component" value="Unassembled WGS sequence"/>
</dbReference>
<evidence type="ECO:0000313" key="2">
    <source>
        <dbReference type="EMBL" id="SDY54571.1"/>
    </source>
</evidence>
<dbReference type="EMBL" id="FNPF01000010">
    <property type="protein sequence ID" value="SDY54571.1"/>
    <property type="molecule type" value="Genomic_DNA"/>
</dbReference>
<dbReference type="AlphaFoldDB" id="A0A1H3KR20"/>
<proteinExistence type="predicted"/>
<feature type="compositionally biased region" description="Acidic residues" evidence="1">
    <location>
        <begin position="65"/>
        <end position="82"/>
    </location>
</feature>
<feature type="region of interest" description="Disordered" evidence="1">
    <location>
        <begin position="65"/>
        <end position="89"/>
    </location>
</feature>
<reference evidence="2 3" key="1">
    <citation type="submission" date="2016-10" db="EMBL/GenBank/DDBJ databases">
        <authorList>
            <person name="de Groot N.N."/>
        </authorList>
    </citation>
    <scope>NUCLEOTIDE SEQUENCE [LARGE SCALE GENOMIC DNA]</scope>
    <source>
        <strain evidence="2 3">DSM 26880</strain>
    </source>
</reference>
<name>A0A1H3KR20_9RHOB</name>
<accession>A0A1H3KR20</accession>
<evidence type="ECO:0000256" key="1">
    <source>
        <dbReference type="SAM" id="MobiDB-lite"/>
    </source>
</evidence>
<dbReference type="STRING" id="321339.SAMN05444340_11055"/>
<evidence type="ECO:0000313" key="3">
    <source>
        <dbReference type="Proteomes" id="UP000199286"/>
    </source>
</evidence>
<keyword evidence="3" id="KW-1185">Reference proteome</keyword>